<evidence type="ECO:0000313" key="10">
    <source>
        <dbReference type="Proteomes" id="UP000215483"/>
    </source>
</evidence>
<keyword evidence="4 6" id="KW-0378">Hydrolase</keyword>
<dbReference type="EMBL" id="MCGQ01000027">
    <property type="protein sequence ID" value="OXY91731.1"/>
    <property type="molecule type" value="Genomic_DNA"/>
</dbReference>
<evidence type="ECO:0000256" key="3">
    <source>
        <dbReference type="ARBA" id="ARBA00018879"/>
    </source>
</evidence>
<evidence type="ECO:0000313" key="9">
    <source>
        <dbReference type="EMBL" id="OXY91731.1"/>
    </source>
</evidence>
<dbReference type="InterPro" id="IPR023650">
    <property type="entry name" value="Beta-lactam_class-A_AS"/>
</dbReference>
<dbReference type="Proteomes" id="UP000215483">
    <property type="component" value="Unassembled WGS sequence"/>
</dbReference>
<dbReference type="PROSITE" id="PS00146">
    <property type="entry name" value="BETA_LACTAMASE_A"/>
    <property type="match status" value="1"/>
</dbReference>
<proteinExistence type="inferred from homology"/>
<dbReference type="Pfam" id="PF13354">
    <property type="entry name" value="Beta-lactamase2"/>
    <property type="match status" value="1"/>
</dbReference>
<dbReference type="GO" id="GO:0008800">
    <property type="term" value="F:beta-lactamase activity"/>
    <property type="evidence" value="ECO:0007669"/>
    <property type="project" value="UniProtKB-UniRule"/>
</dbReference>
<dbReference type="GO" id="GO:0046677">
    <property type="term" value="P:response to antibiotic"/>
    <property type="evidence" value="ECO:0007669"/>
    <property type="project" value="UniProtKB-UniRule"/>
</dbReference>
<dbReference type="InterPro" id="IPR006311">
    <property type="entry name" value="TAT_signal"/>
</dbReference>
<dbReference type="SUPFAM" id="SSF56601">
    <property type="entry name" value="beta-lactamase/transpeptidase-like"/>
    <property type="match status" value="1"/>
</dbReference>
<evidence type="ECO:0000256" key="1">
    <source>
        <dbReference type="ARBA" id="ARBA00009009"/>
    </source>
</evidence>
<dbReference type="NCBIfam" id="NF033103">
    <property type="entry name" value="bla_class_A"/>
    <property type="match status" value="1"/>
</dbReference>
<dbReference type="InterPro" id="IPR012338">
    <property type="entry name" value="Beta-lactam/transpept-like"/>
</dbReference>
<feature type="chain" id="PRO_5012014307" description="Beta-lactamase" evidence="7">
    <location>
        <begin position="38"/>
        <end position="307"/>
    </location>
</feature>
<sequence length="307" mass="32418">MTSASTPLPRRRLFQAGLALTTAAVIAPAAVAPTASADPGSGTADPHTELGDLEQRYGARLGVYAHNVRTGRTVAYRAGERFAMCSTFKAFAAAAVLRDHGGCAPLDRVIHYPPRDILPNSPKTEEHLATGMSVGDLCAAAIQYSDNAAGNLLLRQIGGPEGLTRFFRSLGDRVSRLDRWETDLNTAVPGDPRDTTTPEAIGRSFERLTLGRALDGTGREQLVTWLKGNTTSAERFGRGLPQGWVLGDKTGTGDYATANDIGVAWTTRGTPVVLAVLSTKAAKDAPVDNALVADTARLLARTLAPGE</sequence>
<gene>
    <name evidence="9" type="ORF">BEK98_28910</name>
</gene>
<reference evidence="9 10" key="1">
    <citation type="submission" date="2016-07" db="EMBL/GenBank/DDBJ databases">
        <title>Draft genome of Streptomyces diastatochromogenes.</title>
        <authorList>
            <person name="Podduturi R."/>
            <person name="Lukassen M.B."/>
            <person name="Clausen N."/>
            <person name="Nielsen J.L."/>
            <person name="Jorgensen N.O."/>
        </authorList>
    </citation>
    <scope>NUCLEOTIDE SEQUENCE [LARGE SCALE GENOMIC DNA]</scope>
    <source>
        <strain evidence="9 10">DSM 40608</strain>
    </source>
</reference>
<feature type="domain" description="Beta-lactamase class A catalytic" evidence="8">
    <location>
        <begin position="62"/>
        <end position="277"/>
    </location>
</feature>
<keyword evidence="7" id="KW-0732">Signal</keyword>
<evidence type="ECO:0000259" key="8">
    <source>
        <dbReference type="Pfam" id="PF13354"/>
    </source>
</evidence>
<evidence type="ECO:0000256" key="7">
    <source>
        <dbReference type="SAM" id="SignalP"/>
    </source>
</evidence>
<dbReference type="OrthoDB" id="9784149at2"/>
<keyword evidence="10" id="KW-1185">Reference proteome</keyword>
<comment type="catalytic activity">
    <reaction evidence="6">
        <text>a beta-lactam + H2O = a substituted beta-amino acid</text>
        <dbReference type="Rhea" id="RHEA:20401"/>
        <dbReference type="ChEBI" id="CHEBI:15377"/>
        <dbReference type="ChEBI" id="CHEBI:35627"/>
        <dbReference type="ChEBI" id="CHEBI:140347"/>
        <dbReference type="EC" id="3.5.2.6"/>
    </reaction>
</comment>
<dbReference type="InterPro" id="IPR000871">
    <property type="entry name" value="Beta-lactam_class-A"/>
</dbReference>
<dbReference type="PROSITE" id="PS51318">
    <property type="entry name" value="TAT"/>
    <property type="match status" value="1"/>
</dbReference>
<dbReference type="EC" id="3.5.2.6" evidence="2 6"/>
<dbReference type="RefSeq" id="WP_094219748.1">
    <property type="nucleotide sequence ID" value="NZ_MCGQ01000027.1"/>
</dbReference>
<dbReference type="PANTHER" id="PTHR35333:SF3">
    <property type="entry name" value="BETA-LACTAMASE-TYPE TRANSPEPTIDASE FOLD CONTAINING PROTEIN"/>
    <property type="match status" value="1"/>
</dbReference>
<name>A0A233S7T5_STRDA</name>
<evidence type="ECO:0000256" key="4">
    <source>
        <dbReference type="ARBA" id="ARBA00022801"/>
    </source>
</evidence>
<comment type="caution">
    <text evidence="9">The sequence shown here is derived from an EMBL/GenBank/DDBJ whole genome shotgun (WGS) entry which is preliminary data.</text>
</comment>
<keyword evidence="5 6" id="KW-0046">Antibiotic resistance</keyword>
<comment type="similarity">
    <text evidence="1 6">Belongs to the class-A beta-lactamase family.</text>
</comment>
<dbReference type="AlphaFoldDB" id="A0A233S7T5"/>
<dbReference type="PANTHER" id="PTHR35333">
    <property type="entry name" value="BETA-LACTAMASE"/>
    <property type="match status" value="1"/>
</dbReference>
<protein>
    <recommendedName>
        <fullName evidence="3 6">Beta-lactamase</fullName>
        <ecNumber evidence="2 6">3.5.2.6</ecNumber>
    </recommendedName>
</protein>
<evidence type="ECO:0000256" key="2">
    <source>
        <dbReference type="ARBA" id="ARBA00012865"/>
    </source>
</evidence>
<dbReference type="Gene3D" id="3.40.710.10">
    <property type="entry name" value="DD-peptidase/beta-lactamase superfamily"/>
    <property type="match status" value="1"/>
</dbReference>
<evidence type="ECO:0000256" key="5">
    <source>
        <dbReference type="ARBA" id="ARBA00023251"/>
    </source>
</evidence>
<evidence type="ECO:0000256" key="6">
    <source>
        <dbReference type="RuleBase" id="RU361140"/>
    </source>
</evidence>
<dbReference type="PRINTS" id="PR00118">
    <property type="entry name" value="BLACTAMASEA"/>
</dbReference>
<dbReference type="GO" id="GO:0030655">
    <property type="term" value="P:beta-lactam antibiotic catabolic process"/>
    <property type="evidence" value="ECO:0007669"/>
    <property type="project" value="InterPro"/>
</dbReference>
<organism evidence="9 10">
    <name type="scientific">Streptomyces diastatochromogenes</name>
    <dbReference type="NCBI Taxonomy" id="42236"/>
    <lineage>
        <taxon>Bacteria</taxon>
        <taxon>Bacillati</taxon>
        <taxon>Actinomycetota</taxon>
        <taxon>Actinomycetes</taxon>
        <taxon>Kitasatosporales</taxon>
        <taxon>Streptomycetaceae</taxon>
        <taxon>Streptomyces</taxon>
    </lineage>
</organism>
<dbReference type="InterPro" id="IPR045155">
    <property type="entry name" value="Beta-lactam_cat"/>
</dbReference>
<feature type="signal peptide" evidence="7">
    <location>
        <begin position="1"/>
        <end position="37"/>
    </location>
</feature>
<accession>A0A233S7T5</accession>